<dbReference type="AlphaFoldDB" id="A0A2I0B0G3"/>
<name>A0A2I0B0G3_9ASPA</name>
<dbReference type="EMBL" id="KZ451932">
    <property type="protein sequence ID" value="PKA61292.1"/>
    <property type="molecule type" value="Genomic_DNA"/>
</dbReference>
<proteinExistence type="predicted"/>
<keyword evidence="2" id="KW-1185">Reference proteome</keyword>
<gene>
    <name evidence="1" type="ORF">AXF42_Ash006189</name>
</gene>
<organism evidence="1 2">
    <name type="scientific">Apostasia shenzhenica</name>
    <dbReference type="NCBI Taxonomy" id="1088818"/>
    <lineage>
        <taxon>Eukaryota</taxon>
        <taxon>Viridiplantae</taxon>
        <taxon>Streptophyta</taxon>
        <taxon>Embryophyta</taxon>
        <taxon>Tracheophyta</taxon>
        <taxon>Spermatophyta</taxon>
        <taxon>Magnoliopsida</taxon>
        <taxon>Liliopsida</taxon>
        <taxon>Asparagales</taxon>
        <taxon>Orchidaceae</taxon>
        <taxon>Apostasioideae</taxon>
        <taxon>Apostasia</taxon>
    </lineage>
</organism>
<sequence>MYMTWTFDFDSKEAIDSTGHRFKYKEKSIESVDEEVKFLMNSGCLTSHFLCVRTYLFHNGRGLIVYTSNGGTLDGESYSLFQQDEHGLFHFSKSCKKYIWKIICFILHMNKRKSVHRKISLKLDCIHLDGPDHVLVGEVDELDPRMMEHTYVDDFSYFLDDLKDRFINAHHSVVFHEEVLDFVATASSILNEMRAMPNYSIFHVHPAIWLTKKVRTFILEFDIFLTYDNDANTIIDKVDESFLMLNCGEYKDWQMKVDAEILVEHTNTDSGDPESYPPTFKGFVKCICNCYFNFPHYQPFKHKENVHVYFQKIWPNYVLGLWKMLTLMQCKEKVLNRLIE</sequence>
<protein>
    <submittedName>
        <fullName evidence="1">Uncharacterized protein</fullName>
    </submittedName>
</protein>
<dbReference type="Proteomes" id="UP000236161">
    <property type="component" value="Unassembled WGS sequence"/>
</dbReference>
<reference evidence="1 2" key="1">
    <citation type="journal article" date="2017" name="Nature">
        <title>The Apostasia genome and the evolution of orchids.</title>
        <authorList>
            <person name="Zhang G.Q."/>
            <person name="Liu K.W."/>
            <person name="Li Z."/>
            <person name="Lohaus R."/>
            <person name="Hsiao Y.Y."/>
            <person name="Niu S.C."/>
            <person name="Wang J.Y."/>
            <person name="Lin Y.C."/>
            <person name="Xu Q."/>
            <person name="Chen L.J."/>
            <person name="Yoshida K."/>
            <person name="Fujiwara S."/>
            <person name="Wang Z.W."/>
            <person name="Zhang Y.Q."/>
            <person name="Mitsuda N."/>
            <person name="Wang M."/>
            <person name="Liu G.H."/>
            <person name="Pecoraro L."/>
            <person name="Huang H.X."/>
            <person name="Xiao X.J."/>
            <person name="Lin M."/>
            <person name="Wu X.Y."/>
            <person name="Wu W.L."/>
            <person name="Chen Y.Y."/>
            <person name="Chang S.B."/>
            <person name="Sakamoto S."/>
            <person name="Ohme-Takagi M."/>
            <person name="Yagi M."/>
            <person name="Zeng S.J."/>
            <person name="Shen C.Y."/>
            <person name="Yeh C.M."/>
            <person name="Luo Y.B."/>
            <person name="Tsai W.C."/>
            <person name="Van de Peer Y."/>
            <person name="Liu Z.J."/>
        </authorList>
    </citation>
    <scope>NUCLEOTIDE SEQUENCE [LARGE SCALE GENOMIC DNA]</scope>
    <source>
        <strain evidence="2">cv. Shenzhen</strain>
        <tissue evidence="1">Stem</tissue>
    </source>
</reference>
<evidence type="ECO:0000313" key="1">
    <source>
        <dbReference type="EMBL" id="PKA61292.1"/>
    </source>
</evidence>
<evidence type="ECO:0000313" key="2">
    <source>
        <dbReference type="Proteomes" id="UP000236161"/>
    </source>
</evidence>
<accession>A0A2I0B0G3</accession>